<reference evidence="14 15" key="1">
    <citation type="submission" date="2017-07" db="EMBL/GenBank/DDBJ databases">
        <title>Complete Genome Sequence of the cosmetic ferment Vitreoscilla filiformis (ATCC15551).</title>
        <authorList>
            <person name="Contreras S."/>
            <person name="Sagory-Zalkind P."/>
            <person name="Blanquart H."/>
            <person name="Iltis A."/>
            <person name="Morand S.C."/>
        </authorList>
    </citation>
    <scope>NUCLEOTIDE SEQUENCE [LARGE SCALE GENOMIC DNA]</scope>
    <source>
        <strain evidence="14 15">ATCC 15551</strain>
    </source>
</reference>
<feature type="modified residue" description="4-aspartylphosphate" evidence="9">
    <location>
        <position position="785"/>
    </location>
</feature>
<dbReference type="InterPro" id="IPR005467">
    <property type="entry name" value="His_kinase_dom"/>
</dbReference>
<dbReference type="InterPro" id="IPR035965">
    <property type="entry name" value="PAS-like_dom_sf"/>
</dbReference>
<dbReference type="PRINTS" id="PR00344">
    <property type="entry name" value="BCTRLSENSOR"/>
</dbReference>
<feature type="domain" description="Response regulatory" evidence="11">
    <location>
        <begin position="736"/>
        <end position="852"/>
    </location>
</feature>
<keyword evidence="6" id="KW-0902">Two-component regulatory system</keyword>
<feature type="domain" description="PAC" evidence="13">
    <location>
        <begin position="395"/>
        <end position="448"/>
    </location>
</feature>
<dbReference type="CDD" id="cd00082">
    <property type="entry name" value="HisKA"/>
    <property type="match status" value="1"/>
</dbReference>
<accession>A0A221KCN6</accession>
<dbReference type="InterPro" id="IPR013656">
    <property type="entry name" value="PAS_4"/>
</dbReference>
<evidence type="ECO:0000259" key="10">
    <source>
        <dbReference type="PROSITE" id="PS50109"/>
    </source>
</evidence>
<dbReference type="Pfam" id="PF08448">
    <property type="entry name" value="PAS_4"/>
    <property type="match status" value="1"/>
</dbReference>
<feature type="domain" description="PAS" evidence="12">
    <location>
        <begin position="322"/>
        <end position="393"/>
    </location>
</feature>
<dbReference type="SUPFAM" id="SSF47384">
    <property type="entry name" value="Homodimeric domain of signal transducing histidine kinase"/>
    <property type="match status" value="1"/>
</dbReference>
<dbReference type="InterPro" id="IPR029016">
    <property type="entry name" value="GAF-like_dom_sf"/>
</dbReference>
<protein>
    <recommendedName>
        <fullName evidence="8">Virulence sensor protein BvgS</fullName>
        <ecNumber evidence="2">2.7.13.3</ecNumber>
    </recommendedName>
</protein>
<evidence type="ECO:0000256" key="8">
    <source>
        <dbReference type="ARBA" id="ARBA00070152"/>
    </source>
</evidence>
<comment type="catalytic activity">
    <reaction evidence="1">
        <text>ATP + protein L-histidine = ADP + protein N-phospho-L-histidine.</text>
        <dbReference type="EC" id="2.7.13.3"/>
    </reaction>
</comment>
<dbReference type="InterPro" id="IPR004358">
    <property type="entry name" value="Sig_transdc_His_kin-like_C"/>
</dbReference>
<feature type="domain" description="PAS" evidence="12">
    <location>
        <begin position="194"/>
        <end position="265"/>
    </location>
</feature>
<dbReference type="SMART" id="SM00091">
    <property type="entry name" value="PAS"/>
    <property type="match status" value="2"/>
</dbReference>
<evidence type="ECO:0000256" key="5">
    <source>
        <dbReference type="ARBA" id="ARBA00022777"/>
    </source>
</evidence>
<evidence type="ECO:0000259" key="11">
    <source>
        <dbReference type="PROSITE" id="PS50110"/>
    </source>
</evidence>
<organism evidence="14 15">
    <name type="scientific">Vitreoscilla filiformis</name>
    <dbReference type="NCBI Taxonomy" id="63"/>
    <lineage>
        <taxon>Bacteria</taxon>
        <taxon>Pseudomonadati</taxon>
        <taxon>Pseudomonadota</taxon>
        <taxon>Betaproteobacteria</taxon>
        <taxon>Neisseriales</taxon>
        <taxon>Neisseriaceae</taxon>
        <taxon>Vitreoscilla</taxon>
    </lineage>
</organism>
<dbReference type="SUPFAM" id="SSF55785">
    <property type="entry name" value="PYP-like sensor domain (PAS domain)"/>
    <property type="match status" value="2"/>
</dbReference>
<dbReference type="InterPro" id="IPR011006">
    <property type="entry name" value="CheY-like_superfamily"/>
</dbReference>
<evidence type="ECO:0000259" key="13">
    <source>
        <dbReference type="PROSITE" id="PS50113"/>
    </source>
</evidence>
<dbReference type="PANTHER" id="PTHR45339">
    <property type="entry name" value="HYBRID SIGNAL TRANSDUCTION HISTIDINE KINASE J"/>
    <property type="match status" value="1"/>
</dbReference>
<dbReference type="PROSITE" id="PS50113">
    <property type="entry name" value="PAC"/>
    <property type="match status" value="2"/>
</dbReference>
<evidence type="ECO:0000256" key="2">
    <source>
        <dbReference type="ARBA" id="ARBA00012438"/>
    </source>
</evidence>
<evidence type="ECO:0000313" key="14">
    <source>
        <dbReference type="EMBL" id="ASM76597.1"/>
    </source>
</evidence>
<gene>
    <name evidence="14" type="ORF">VITFI_CDS0819</name>
</gene>
<dbReference type="RefSeq" id="WP_089415910.1">
    <property type="nucleotide sequence ID" value="NZ_CP022423.1"/>
</dbReference>
<dbReference type="AlphaFoldDB" id="A0A221KCN6"/>
<keyword evidence="15" id="KW-1185">Reference proteome</keyword>
<dbReference type="SUPFAM" id="SSF52172">
    <property type="entry name" value="CheY-like"/>
    <property type="match status" value="1"/>
</dbReference>
<evidence type="ECO:0000256" key="9">
    <source>
        <dbReference type="PROSITE-ProRule" id="PRU00169"/>
    </source>
</evidence>
<dbReference type="NCBIfam" id="TIGR00229">
    <property type="entry name" value="sensory_box"/>
    <property type="match status" value="2"/>
</dbReference>
<dbReference type="Gene3D" id="3.30.565.10">
    <property type="entry name" value="Histidine kinase-like ATPase, C-terminal domain"/>
    <property type="match status" value="1"/>
</dbReference>
<evidence type="ECO:0000256" key="6">
    <source>
        <dbReference type="ARBA" id="ARBA00023012"/>
    </source>
</evidence>
<dbReference type="Gene3D" id="3.30.450.20">
    <property type="entry name" value="PAS domain"/>
    <property type="match status" value="2"/>
</dbReference>
<dbReference type="InterPro" id="IPR013655">
    <property type="entry name" value="PAS_fold_3"/>
</dbReference>
<name>A0A221KCN6_VITFI</name>
<dbReference type="CDD" id="cd16922">
    <property type="entry name" value="HATPase_EvgS-ArcB-TorS-like"/>
    <property type="match status" value="1"/>
</dbReference>
<evidence type="ECO:0000256" key="4">
    <source>
        <dbReference type="ARBA" id="ARBA00022679"/>
    </source>
</evidence>
<dbReference type="Pfam" id="PF08447">
    <property type="entry name" value="PAS_3"/>
    <property type="match status" value="1"/>
</dbReference>
<comment type="function">
    <text evidence="7">Member of the two-component regulatory system BvgS/BvgA. Phosphorylates BvgA via a four-step phosphorelay in response to environmental signals.</text>
</comment>
<dbReference type="FunFam" id="3.30.565.10:FF:000010">
    <property type="entry name" value="Sensor histidine kinase RcsC"/>
    <property type="match status" value="1"/>
</dbReference>
<dbReference type="CDD" id="cd00130">
    <property type="entry name" value="PAS"/>
    <property type="match status" value="2"/>
</dbReference>
<dbReference type="SMART" id="SM00388">
    <property type="entry name" value="HisKA"/>
    <property type="match status" value="1"/>
</dbReference>
<feature type="domain" description="PAC" evidence="13">
    <location>
        <begin position="266"/>
        <end position="321"/>
    </location>
</feature>
<dbReference type="InterPro" id="IPR001789">
    <property type="entry name" value="Sig_transdc_resp-reg_receiver"/>
</dbReference>
<dbReference type="InterPro" id="IPR003661">
    <property type="entry name" value="HisK_dim/P_dom"/>
</dbReference>
<dbReference type="Gene3D" id="1.10.287.130">
    <property type="match status" value="1"/>
</dbReference>
<dbReference type="KEGG" id="vff:VITFI_CDS0819"/>
<dbReference type="GO" id="GO:0000155">
    <property type="term" value="F:phosphorelay sensor kinase activity"/>
    <property type="evidence" value="ECO:0007669"/>
    <property type="project" value="InterPro"/>
</dbReference>
<dbReference type="Pfam" id="PF01590">
    <property type="entry name" value="GAF"/>
    <property type="match status" value="1"/>
</dbReference>
<dbReference type="SUPFAM" id="SSF55781">
    <property type="entry name" value="GAF domain-like"/>
    <property type="match status" value="1"/>
</dbReference>
<keyword evidence="4" id="KW-0808">Transferase</keyword>
<dbReference type="EC" id="2.7.13.3" evidence="2"/>
<dbReference type="InterPro" id="IPR000700">
    <property type="entry name" value="PAS-assoc_C"/>
</dbReference>
<dbReference type="InterPro" id="IPR000014">
    <property type="entry name" value="PAS"/>
</dbReference>
<dbReference type="InterPro" id="IPR003018">
    <property type="entry name" value="GAF"/>
</dbReference>
<dbReference type="InterPro" id="IPR036097">
    <property type="entry name" value="HisK_dim/P_sf"/>
</dbReference>
<dbReference type="Gene3D" id="2.10.70.100">
    <property type="match status" value="1"/>
</dbReference>
<dbReference type="Pfam" id="PF00512">
    <property type="entry name" value="HisKA"/>
    <property type="match status" value="1"/>
</dbReference>
<dbReference type="PANTHER" id="PTHR45339:SF1">
    <property type="entry name" value="HYBRID SIGNAL TRANSDUCTION HISTIDINE KINASE J"/>
    <property type="match status" value="1"/>
</dbReference>
<evidence type="ECO:0000256" key="1">
    <source>
        <dbReference type="ARBA" id="ARBA00000085"/>
    </source>
</evidence>
<dbReference type="Gene3D" id="3.40.50.2300">
    <property type="match status" value="1"/>
</dbReference>
<dbReference type="SUPFAM" id="SSF55874">
    <property type="entry name" value="ATPase domain of HSP90 chaperone/DNA topoisomerase II/histidine kinase"/>
    <property type="match status" value="1"/>
</dbReference>
<dbReference type="EMBL" id="CP022423">
    <property type="protein sequence ID" value="ASM76597.1"/>
    <property type="molecule type" value="Genomic_DNA"/>
</dbReference>
<dbReference type="Pfam" id="PF02518">
    <property type="entry name" value="HATPase_c"/>
    <property type="match status" value="1"/>
</dbReference>
<dbReference type="Proteomes" id="UP000199729">
    <property type="component" value="Chromosome"/>
</dbReference>
<dbReference type="PROSITE" id="PS50110">
    <property type="entry name" value="RESPONSE_REGULATORY"/>
    <property type="match status" value="1"/>
</dbReference>
<dbReference type="CDD" id="cd17546">
    <property type="entry name" value="REC_hyHK_CKI1_RcsC-like"/>
    <property type="match status" value="1"/>
</dbReference>
<evidence type="ECO:0000313" key="15">
    <source>
        <dbReference type="Proteomes" id="UP000199729"/>
    </source>
</evidence>
<dbReference type="InterPro" id="IPR003594">
    <property type="entry name" value="HATPase_dom"/>
</dbReference>
<dbReference type="SMART" id="SM00448">
    <property type="entry name" value="REC"/>
    <property type="match status" value="1"/>
</dbReference>
<keyword evidence="5 14" id="KW-0418">Kinase</keyword>
<dbReference type="PROSITE" id="PS50109">
    <property type="entry name" value="HIS_KIN"/>
    <property type="match status" value="1"/>
</dbReference>
<evidence type="ECO:0000256" key="7">
    <source>
        <dbReference type="ARBA" id="ARBA00058004"/>
    </source>
</evidence>
<dbReference type="Pfam" id="PF00072">
    <property type="entry name" value="Response_reg"/>
    <property type="match status" value="1"/>
</dbReference>
<sequence length="867" mass="95731">MDNIHPQESEAVTCLGDWLHPRPQQPWEQLCVLAATLIHVPPEVLDVGVVEVLARMAQLVGAQHAAVMCRDSQGHTRLAAQWGASGSGEAPQGDLAAEEWALLHHAVSPLFIADVAALPPGAWRDALQARGVRSRMLLPMRSGRGKPCLGGVWLETHDQHWTLDTETPRLLGHFSQLLAWAYARQRAMLAERSLFRDFQVLLENTTDFIYFKDAQGRIRFCSQNVAQLTGYTHWRELIGKRVSDLYSPELARIYEEEEGPVLREGRPLIDKINPYAAVNGGPAWVSTSKWPVRDEQGMIVGLCGISRDVTANRQAQEALARSEDLLRRAQAVGRIGSWLVDVPTDATEWSAETYRIFGVPPEQRIDTALFWACIHPDDHERVAQAWTRATTVPGAGYDIEHRILRHGWVRWVHERAEVEFSADGRAITCVGTSEDITERRRVRETLRLNEERDRQWLQALVEERTRELAVAKEAAEAASVAKSAFLANISHEIRTPLNAISGMAHLIRRGGLSSRQTDQIEKLEAASAHLLNIINAVLDLSKIEAGKLELQQHPVLIQDLLAGVASMVHERAAGKALHLHVEAAPLPCGVLGDATRLQQALLNYAANAVKFTEQGWVALRAWMLAEDAQRIQLRFEVEDTGIGIEPDALGRLFDAFEQADNSTTRRYGGTGLGLAITRKLAELMGGEVGARSSAGQGSCFWFTAWLDKVSSSPTLSGASCQAEVEALLRRHFAGRRVLVVEDEPVNREILQLLLENVGLVVALAEDGLEALESLGQQPVDLILMDMQMPRLDGLAATQRIRLQPGGFDVPILAMTANAFASDRQRCLDAGMDDFVTKPVSPERLFAALLTWLSTPRQPMAGDSATRG</sequence>
<dbReference type="OrthoDB" id="8586880at2"/>
<dbReference type="SMART" id="SM00387">
    <property type="entry name" value="HATPase_c"/>
    <property type="match status" value="1"/>
</dbReference>
<dbReference type="InterPro" id="IPR036890">
    <property type="entry name" value="HATPase_C_sf"/>
</dbReference>
<keyword evidence="3 9" id="KW-0597">Phosphoprotein</keyword>
<feature type="domain" description="Histidine kinase" evidence="10">
    <location>
        <begin position="488"/>
        <end position="708"/>
    </location>
</feature>
<evidence type="ECO:0000256" key="3">
    <source>
        <dbReference type="ARBA" id="ARBA00022553"/>
    </source>
</evidence>
<proteinExistence type="predicted"/>
<evidence type="ECO:0000259" key="12">
    <source>
        <dbReference type="PROSITE" id="PS50112"/>
    </source>
</evidence>
<dbReference type="Gene3D" id="3.30.450.40">
    <property type="match status" value="1"/>
</dbReference>
<dbReference type="PROSITE" id="PS50112">
    <property type="entry name" value="PAS"/>
    <property type="match status" value="2"/>
</dbReference>